<dbReference type="GO" id="GO:0035513">
    <property type="term" value="P:oxidative RNA demethylation"/>
    <property type="evidence" value="ECO:0007669"/>
    <property type="project" value="TreeGrafter"/>
</dbReference>
<keyword evidence="4 5" id="KW-0408">Iron</keyword>
<evidence type="ECO:0000256" key="5">
    <source>
        <dbReference type="PIRSR" id="PIRSR604574-2"/>
    </source>
</evidence>
<dbReference type="PANTHER" id="PTHR16557">
    <property type="entry name" value="ALKYLATED DNA REPAIR PROTEIN ALKB-RELATED"/>
    <property type="match status" value="1"/>
</dbReference>
<dbReference type="AlphaFoldDB" id="A0AAV7XGH5"/>
<gene>
    <name evidence="7" type="ORF">ONE63_010009</name>
</gene>
<reference evidence="7" key="1">
    <citation type="submission" date="2022-12" db="EMBL/GenBank/DDBJ databases">
        <title>Chromosome-level genome assembly of the bean flower thrips Megalurothrips usitatus.</title>
        <authorList>
            <person name="Ma L."/>
            <person name="Liu Q."/>
            <person name="Li H."/>
            <person name="Cai W."/>
        </authorList>
    </citation>
    <scope>NUCLEOTIDE SEQUENCE</scope>
    <source>
        <strain evidence="7">Cailab_2022a</strain>
    </source>
</reference>
<evidence type="ECO:0000256" key="4">
    <source>
        <dbReference type="ARBA" id="ARBA00023004"/>
    </source>
</evidence>
<comment type="cofactor">
    <cofactor evidence="5">
        <name>Fe(2+)</name>
        <dbReference type="ChEBI" id="CHEBI:29033"/>
    </cofactor>
    <text evidence="5">Binds 1 Fe(2+) ion per subunit.</text>
</comment>
<dbReference type="InterPro" id="IPR004574">
    <property type="entry name" value="Alkb"/>
</dbReference>
<dbReference type="SUPFAM" id="SSF51197">
    <property type="entry name" value="Clavaminate synthase-like"/>
    <property type="match status" value="1"/>
</dbReference>
<dbReference type="Proteomes" id="UP001075354">
    <property type="component" value="Chromosome 8"/>
</dbReference>
<dbReference type="GO" id="GO:0035516">
    <property type="term" value="F:broad specificity oxidative DNA demethylase activity"/>
    <property type="evidence" value="ECO:0007669"/>
    <property type="project" value="TreeGrafter"/>
</dbReference>
<evidence type="ECO:0000256" key="2">
    <source>
        <dbReference type="ARBA" id="ARBA00022964"/>
    </source>
</evidence>
<feature type="binding site" evidence="5">
    <location>
        <position position="265"/>
    </location>
    <ligand>
        <name>Fe cation</name>
        <dbReference type="ChEBI" id="CHEBI:24875"/>
        <note>catalytic</note>
    </ligand>
</feature>
<dbReference type="Pfam" id="PF13532">
    <property type="entry name" value="2OG-FeII_Oxy_2"/>
    <property type="match status" value="1"/>
</dbReference>
<name>A0AAV7XGH5_9NEOP</name>
<dbReference type="GO" id="GO:0005737">
    <property type="term" value="C:cytoplasm"/>
    <property type="evidence" value="ECO:0007669"/>
    <property type="project" value="TreeGrafter"/>
</dbReference>
<feature type="binding site" evidence="5">
    <location>
        <position position="205"/>
    </location>
    <ligand>
        <name>Fe cation</name>
        <dbReference type="ChEBI" id="CHEBI:24875"/>
        <note>catalytic</note>
    </ligand>
</feature>
<keyword evidence="8" id="KW-1185">Reference proteome</keyword>
<dbReference type="GO" id="GO:0005634">
    <property type="term" value="C:nucleus"/>
    <property type="evidence" value="ECO:0007669"/>
    <property type="project" value="TreeGrafter"/>
</dbReference>
<keyword evidence="1 5" id="KW-0479">Metal-binding</keyword>
<feature type="binding site" evidence="5">
    <location>
        <position position="207"/>
    </location>
    <ligand>
        <name>Fe cation</name>
        <dbReference type="ChEBI" id="CHEBI:24875"/>
        <note>catalytic</note>
    </ligand>
</feature>
<dbReference type="InterPro" id="IPR037151">
    <property type="entry name" value="AlkB-like_sf"/>
</dbReference>
<evidence type="ECO:0000313" key="8">
    <source>
        <dbReference type="Proteomes" id="UP001075354"/>
    </source>
</evidence>
<dbReference type="GO" id="GO:0035515">
    <property type="term" value="F:oxidative RNA demethylase activity"/>
    <property type="evidence" value="ECO:0007669"/>
    <property type="project" value="TreeGrafter"/>
</dbReference>
<dbReference type="PANTHER" id="PTHR16557:SF2">
    <property type="entry name" value="NUCLEIC ACID DIOXYGENASE ALKBH1"/>
    <property type="match status" value="1"/>
</dbReference>
<feature type="domain" description="Alpha-ketoglutarate-dependent dioxygenase AlkB-like" evidence="6">
    <location>
        <begin position="112"/>
        <end position="346"/>
    </location>
</feature>
<accession>A0AAV7XGH5</accession>
<evidence type="ECO:0000256" key="3">
    <source>
        <dbReference type="ARBA" id="ARBA00023002"/>
    </source>
</evidence>
<proteinExistence type="predicted"/>
<evidence type="ECO:0000313" key="7">
    <source>
        <dbReference type="EMBL" id="KAJ1525176.1"/>
    </source>
</evidence>
<dbReference type="InterPro" id="IPR027450">
    <property type="entry name" value="AlkB-like"/>
</dbReference>
<evidence type="ECO:0000256" key="1">
    <source>
        <dbReference type="ARBA" id="ARBA00022723"/>
    </source>
</evidence>
<dbReference type="GO" id="GO:0008198">
    <property type="term" value="F:ferrous iron binding"/>
    <property type="evidence" value="ECO:0007669"/>
    <property type="project" value="TreeGrafter"/>
</dbReference>
<organism evidence="7 8">
    <name type="scientific">Megalurothrips usitatus</name>
    <name type="common">bean blossom thrips</name>
    <dbReference type="NCBI Taxonomy" id="439358"/>
    <lineage>
        <taxon>Eukaryota</taxon>
        <taxon>Metazoa</taxon>
        <taxon>Ecdysozoa</taxon>
        <taxon>Arthropoda</taxon>
        <taxon>Hexapoda</taxon>
        <taxon>Insecta</taxon>
        <taxon>Pterygota</taxon>
        <taxon>Neoptera</taxon>
        <taxon>Paraneoptera</taxon>
        <taxon>Thysanoptera</taxon>
        <taxon>Terebrantia</taxon>
        <taxon>Thripoidea</taxon>
        <taxon>Thripidae</taxon>
        <taxon>Megalurothrips</taxon>
    </lineage>
</organism>
<dbReference type="EMBL" id="JAPTSV010000008">
    <property type="protein sequence ID" value="KAJ1525176.1"/>
    <property type="molecule type" value="Genomic_DNA"/>
</dbReference>
<dbReference type="Gene3D" id="2.60.120.590">
    <property type="entry name" value="Alpha-ketoglutarate-dependent dioxygenase AlkB-like"/>
    <property type="match status" value="1"/>
</dbReference>
<sequence>METTNKFKVDFKYYKQKCPPPDYSNVIEFSNDKDLGRLQRVKPSQPVIDKLNPEEVHVASLMIPPSEWCIYELLDKPGLLFVNNPFTAIGQRYWIYRCLRDYTRRPNRLNIDAHNVLEKSQDWWDMCQRDDHLNQSLMKKLRWATLGYHHNWDTKAYSENMKDPFPSDLAALSRYVCHILYGQEDFSAEAAIVNFYHFDSTLSGHTDHSEMDMSAPLLSFRYDKSFGQTAIFLLGGTSLDVTPTPMYIESGDIVIMSKESRQCYHGIPKIVPAMKSPWNTGLPLKCGDEEPPSKRARDTIDREACSVKSARSPFSSSGMMEELLEEEFWEPFQNYIKQSRINMNVRQVLCKGEKTLNNKGS</sequence>
<evidence type="ECO:0000259" key="6">
    <source>
        <dbReference type="Pfam" id="PF13532"/>
    </source>
</evidence>
<comment type="caution">
    <text evidence="7">The sequence shown here is derived from an EMBL/GenBank/DDBJ whole genome shotgun (WGS) entry which is preliminary data.</text>
</comment>
<protein>
    <recommendedName>
        <fullName evidence="6">Alpha-ketoglutarate-dependent dioxygenase AlkB-like domain-containing protein</fullName>
    </recommendedName>
</protein>
<keyword evidence="2" id="KW-0223">Dioxygenase</keyword>
<keyword evidence="3" id="KW-0560">Oxidoreductase</keyword>